<accession>A0A9P0E6B9</accession>
<dbReference type="Gene3D" id="3.40.50.720">
    <property type="entry name" value="NAD(P)-binding Rossmann-like Domain"/>
    <property type="match status" value="1"/>
</dbReference>
<dbReference type="PRINTS" id="PR00081">
    <property type="entry name" value="GDHRDH"/>
</dbReference>
<dbReference type="PRINTS" id="PR00080">
    <property type="entry name" value="SDRFAMILY"/>
</dbReference>
<dbReference type="Proteomes" id="UP001152798">
    <property type="component" value="Chromosome 2"/>
</dbReference>
<comment type="similarity">
    <text evidence="2">Belongs to the short-chain dehydrogenases/reductases (SDR) family.</text>
</comment>
<dbReference type="Pfam" id="PF00106">
    <property type="entry name" value="adh_short"/>
    <property type="match status" value="1"/>
</dbReference>
<organism evidence="3 4">
    <name type="scientific">Nezara viridula</name>
    <name type="common">Southern green stink bug</name>
    <name type="synonym">Cimex viridulus</name>
    <dbReference type="NCBI Taxonomy" id="85310"/>
    <lineage>
        <taxon>Eukaryota</taxon>
        <taxon>Metazoa</taxon>
        <taxon>Ecdysozoa</taxon>
        <taxon>Arthropoda</taxon>
        <taxon>Hexapoda</taxon>
        <taxon>Insecta</taxon>
        <taxon>Pterygota</taxon>
        <taxon>Neoptera</taxon>
        <taxon>Paraneoptera</taxon>
        <taxon>Hemiptera</taxon>
        <taxon>Heteroptera</taxon>
        <taxon>Panheteroptera</taxon>
        <taxon>Pentatomomorpha</taxon>
        <taxon>Pentatomoidea</taxon>
        <taxon>Pentatomidae</taxon>
        <taxon>Pentatominae</taxon>
        <taxon>Nezara</taxon>
    </lineage>
</organism>
<dbReference type="GO" id="GO:0016491">
    <property type="term" value="F:oxidoreductase activity"/>
    <property type="evidence" value="ECO:0007669"/>
    <property type="project" value="UniProtKB-KW"/>
</dbReference>
<dbReference type="OrthoDB" id="191139at2759"/>
<dbReference type="InterPro" id="IPR036291">
    <property type="entry name" value="NAD(P)-bd_dom_sf"/>
</dbReference>
<evidence type="ECO:0000313" key="3">
    <source>
        <dbReference type="EMBL" id="CAH1393052.1"/>
    </source>
</evidence>
<dbReference type="EMBL" id="OV725078">
    <property type="protein sequence ID" value="CAH1393052.1"/>
    <property type="molecule type" value="Genomic_DNA"/>
</dbReference>
<evidence type="ECO:0000256" key="1">
    <source>
        <dbReference type="ARBA" id="ARBA00023002"/>
    </source>
</evidence>
<dbReference type="InterPro" id="IPR002347">
    <property type="entry name" value="SDR_fam"/>
</dbReference>
<name>A0A9P0E6B9_NEZVI</name>
<evidence type="ECO:0008006" key="5">
    <source>
        <dbReference type="Google" id="ProtNLM"/>
    </source>
</evidence>
<dbReference type="SUPFAM" id="SSF51735">
    <property type="entry name" value="NAD(P)-binding Rossmann-fold domains"/>
    <property type="match status" value="1"/>
</dbReference>
<dbReference type="PANTHER" id="PTHR43157">
    <property type="entry name" value="PHOSPHATIDYLINOSITOL-GLYCAN BIOSYNTHESIS CLASS F PROTEIN-RELATED"/>
    <property type="match status" value="1"/>
</dbReference>
<proteinExistence type="inferred from homology"/>
<evidence type="ECO:0000256" key="2">
    <source>
        <dbReference type="RuleBase" id="RU000363"/>
    </source>
</evidence>
<keyword evidence="1" id="KW-0560">Oxidoreductase</keyword>
<reference evidence="3" key="1">
    <citation type="submission" date="2022-01" db="EMBL/GenBank/DDBJ databases">
        <authorList>
            <person name="King R."/>
        </authorList>
    </citation>
    <scope>NUCLEOTIDE SEQUENCE</scope>
</reference>
<sequence length="339" mass="38157">MNSIFTILLKKIVFFLQYIVYEIKYYLIGGQAIIDDLLHGKYNICEIEDRSGKIAVVTGGARGIGSVLVKKLLQCNMHVIICCRDVNRGSQLIEKYRKNGIKTGFAYIYHLDLTSLKSVRDCAKKISQDFIQLNILVNNAGIMFSPYSETEEGFESQWGVNYMGHFYLSHLLLPLLEKGGSDTKGRIVNITSCAHSVINLIQFDNINMKNYFITSKAYAQSKLAQILFTIHLEKFLRKSNSNVHVLSVHPGVVNTDIFNGTILKIIFPWVLHYLCKSVDEGATTVLYPCISSKLEGKGGLYLSNCCITSPSKLSENSNLQNMLFNYTMKVLSINKFGNV</sequence>
<protein>
    <recommendedName>
        <fullName evidence="5">Dehydrogenase/reductase SDR family member on chromosome X</fullName>
    </recommendedName>
</protein>
<keyword evidence="4" id="KW-1185">Reference proteome</keyword>
<dbReference type="PANTHER" id="PTHR43157:SF31">
    <property type="entry name" value="PHOSPHATIDYLINOSITOL-GLYCAN BIOSYNTHESIS CLASS F PROTEIN"/>
    <property type="match status" value="1"/>
</dbReference>
<evidence type="ECO:0000313" key="4">
    <source>
        <dbReference type="Proteomes" id="UP001152798"/>
    </source>
</evidence>
<dbReference type="AlphaFoldDB" id="A0A9P0E6B9"/>
<gene>
    <name evidence="3" type="ORF">NEZAVI_LOCUS3773</name>
</gene>